<feature type="active site" evidence="12">
    <location>
        <position position="279"/>
    </location>
</feature>
<evidence type="ECO:0000256" key="4">
    <source>
        <dbReference type="ARBA" id="ARBA00022516"/>
    </source>
</evidence>
<evidence type="ECO:0000256" key="9">
    <source>
        <dbReference type="ARBA" id="ARBA00023268"/>
    </source>
</evidence>
<dbReference type="STRING" id="1080227.A8L45_04525"/>
<evidence type="ECO:0000313" key="16">
    <source>
        <dbReference type="Proteomes" id="UP000094936"/>
    </source>
</evidence>
<dbReference type="GO" id="GO:0033818">
    <property type="term" value="F:beta-ketoacyl-acyl-carrier-protein synthase III activity"/>
    <property type="evidence" value="ECO:0007669"/>
    <property type="project" value="UniProtKB-UniRule"/>
</dbReference>
<dbReference type="Pfam" id="PF08545">
    <property type="entry name" value="ACP_syn_III"/>
    <property type="match status" value="1"/>
</dbReference>
<gene>
    <name evidence="12" type="primary">fabH</name>
    <name evidence="15" type="ORF">A8L45_04525</name>
</gene>
<dbReference type="GO" id="GO:0005737">
    <property type="term" value="C:cytoplasm"/>
    <property type="evidence" value="ECO:0007669"/>
    <property type="project" value="UniProtKB-SubCell"/>
</dbReference>
<comment type="catalytic activity">
    <reaction evidence="11">
        <text>malonyl-[ACP] + acetyl-CoA + H(+) = 3-oxobutanoyl-[ACP] + CO2 + CoA</text>
        <dbReference type="Rhea" id="RHEA:12080"/>
        <dbReference type="Rhea" id="RHEA-COMP:9623"/>
        <dbReference type="Rhea" id="RHEA-COMP:9625"/>
        <dbReference type="ChEBI" id="CHEBI:15378"/>
        <dbReference type="ChEBI" id="CHEBI:16526"/>
        <dbReference type="ChEBI" id="CHEBI:57287"/>
        <dbReference type="ChEBI" id="CHEBI:57288"/>
        <dbReference type="ChEBI" id="CHEBI:78449"/>
        <dbReference type="ChEBI" id="CHEBI:78450"/>
        <dbReference type="EC" id="2.3.1.180"/>
    </reaction>
    <physiologicalReaction direction="left-to-right" evidence="11">
        <dbReference type="Rhea" id="RHEA:12081"/>
    </physiologicalReaction>
</comment>
<comment type="pathway">
    <text evidence="1 12">Lipid metabolism; fatty acid biosynthesis.</text>
</comment>
<comment type="domain">
    <text evidence="12">The last Arg residue of the ACP-binding site is essential for the weak association between ACP/AcpP and FabH.</text>
</comment>
<dbReference type="PANTHER" id="PTHR43091:SF1">
    <property type="entry name" value="BETA-KETOACYL-[ACYL-CARRIER-PROTEIN] SYNTHASE III, CHLOROPLASTIC"/>
    <property type="match status" value="1"/>
</dbReference>
<comment type="similarity">
    <text evidence="2 12">Belongs to the thiolase-like superfamily. FabH family.</text>
</comment>
<evidence type="ECO:0000256" key="12">
    <source>
        <dbReference type="HAMAP-Rule" id="MF_01815"/>
    </source>
</evidence>
<proteinExistence type="inferred from homology"/>
<feature type="active site" evidence="12">
    <location>
        <position position="112"/>
    </location>
</feature>
<evidence type="ECO:0000256" key="7">
    <source>
        <dbReference type="ARBA" id="ARBA00023098"/>
    </source>
</evidence>
<keyword evidence="12" id="KW-0963">Cytoplasm</keyword>
<dbReference type="AlphaFoldDB" id="A0A1C3EPK1"/>
<evidence type="ECO:0000313" key="15">
    <source>
        <dbReference type="EMBL" id="ODA35184.1"/>
    </source>
</evidence>
<keyword evidence="9 12" id="KW-0511">Multifunctional enzyme</keyword>
<evidence type="ECO:0000256" key="1">
    <source>
        <dbReference type="ARBA" id="ARBA00005194"/>
    </source>
</evidence>
<dbReference type="InterPro" id="IPR013747">
    <property type="entry name" value="ACP_syn_III_C"/>
</dbReference>
<evidence type="ECO:0000256" key="10">
    <source>
        <dbReference type="ARBA" id="ARBA00023315"/>
    </source>
</evidence>
<protein>
    <recommendedName>
        <fullName evidence="3 12">Beta-ketoacyl-[acyl-carrier-protein] synthase III</fullName>
        <shortName evidence="12">Beta-ketoacyl-ACP synthase III</shortName>
        <shortName evidence="12">KAS III</shortName>
        <ecNumber evidence="3 12">2.3.1.180</ecNumber>
    </recommendedName>
    <alternativeName>
        <fullName evidence="12">3-oxoacyl-[acyl-carrier-protein] synthase 3</fullName>
    </alternativeName>
    <alternativeName>
        <fullName evidence="12">3-oxoacyl-[acyl-carrier-protein] synthase III</fullName>
    </alternativeName>
</protein>
<dbReference type="UniPathway" id="UPA00094"/>
<feature type="domain" description="Beta-ketoacyl-[acyl-carrier-protein] synthase III N-terminal" evidence="14">
    <location>
        <begin position="106"/>
        <end position="184"/>
    </location>
</feature>
<reference evidence="15 16" key="1">
    <citation type="submission" date="2016-05" db="EMBL/GenBank/DDBJ databases">
        <title>Genomic Taxonomy of the Vibrionaceae.</title>
        <authorList>
            <person name="Gomez-Gil B."/>
            <person name="Enciso-Ibarra J."/>
        </authorList>
    </citation>
    <scope>NUCLEOTIDE SEQUENCE [LARGE SCALE GENOMIC DNA]</scope>
    <source>
        <strain evidence="15 16">CAIM 1920</strain>
    </source>
</reference>
<dbReference type="SUPFAM" id="SSF53901">
    <property type="entry name" value="Thiolase-like"/>
    <property type="match status" value="1"/>
</dbReference>
<dbReference type="InterPro" id="IPR016039">
    <property type="entry name" value="Thiolase-like"/>
</dbReference>
<dbReference type="OrthoDB" id="9815506at2"/>
<dbReference type="PANTHER" id="PTHR43091">
    <property type="entry name" value="3-OXOACYL-[ACYL-CARRIER-PROTEIN] SYNTHASE"/>
    <property type="match status" value="1"/>
</dbReference>
<evidence type="ECO:0000256" key="6">
    <source>
        <dbReference type="ARBA" id="ARBA00022832"/>
    </source>
</evidence>
<organism evidence="15 16">
    <name type="scientific">Veronia pacifica</name>
    <dbReference type="NCBI Taxonomy" id="1080227"/>
    <lineage>
        <taxon>Bacteria</taxon>
        <taxon>Pseudomonadati</taxon>
        <taxon>Pseudomonadota</taxon>
        <taxon>Gammaproteobacteria</taxon>
        <taxon>Vibrionales</taxon>
        <taxon>Vibrionaceae</taxon>
        <taxon>Veronia</taxon>
    </lineage>
</organism>
<dbReference type="NCBIfam" id="NF006829">
    <property type="entry name" value="PRK09352.1"/>
    <property type="match status" value="1"/>
</dbReference>
<feature type="domain" description="Beta-ketoacyl-[acyl-carrier-protein] synthase III C-terminal" evidence="13">
    <location>
        <begin position="233"/>
        <end position="321"/>
    </location>
</feature>
<keyword evidence="5 12" id="KW-0808">Transferase</keyword>
<dbReference type="NCBIfam" id="TIGR00747">
    <property type="entry name" value="fabH"/>
    <property type="match status" value="1"/>
</dbReference>
<dbReference type="Pfam" id="PF08541">
    <property type="entry name" value="ACP_syn_III_C"/>
    <property type="match status" value="1"/>
</dbReference>
<feature type="region of interest" description="ACP-binding" evidence="12">
    <location>
        <begin position="250"/>
        <end position="254"/>
    </location>
</feature>
<evidence type="ECO:0000256" key="2">
    <source>
        <dbReference type="ARBA" id="ARBA00008642"/>
    </source>
</evidence>
<dbReference type="EMBL" id="LYBM01000005">
    <property type="protein sequence ID" value="ODA35184.1"/>
    <property type="molecule type" value="Genomic_DNA"/>
</dbReference>
<comment type="subcellular location">
    <subcellularLocation>
        <location evidence="12">Cytoplasm</location>
    </subcellularLocation>
</comment>
<keyword evidence="8 12" id="KW-0275">Fatty acid biosynthesis</keyword>
<comment type="subunit">
    <text evidence="12">Homodimer.</text>
</comment>
<keyword evidence="16" id="KW-1185">Reference proteome</keyword>
<dbReference type="Gene3D" id="3.40.47.10">
    <property type="match status" value="1"/>
</dbReference>
<dbReference type="RefSeq" id="WP_068899687.1">
    <property type="nucleotide sequence ID" value="NZ_JBHUIF010000033.1"/>
</dbReference>
<keyword evidence="7 12" id="KW-0443">Lipid metabolism</keyword>
<keyword evidence="10 12" id="KW-0012">Acyltransferase</keyword>
<dbReference type="Proteomes" id="UP000094936">
    <property type="component" value="Unassembled WGS sequence"/>
</dbReference>
<comment type="caution">
    <text evidence="15">The sequence shown here is derived from an EMBL/GenBank/DDBJ whole genome shotgun (WGS) entry which is preliminary data.</text>
</comment>
<accession>A0A1C3EPK1</accession>
<evidence type="ECO:0000259" key="13">
    <source>
        <dbReference type="Pfam" id="PF08541"/>
    </source>
</evidence>
<keyword evidence="6 12" id="KW-0276">Fatty acid metabolism</keyword>
<feature type="active site" evidence="12">
    <location>
        <position position="249"/>
    </location>
</feature>
<dbReference type="HAMAP" id="MF_01815">
    <property type="entry name" value="FabH"/>
    <property type="match status" value="1"/>
</dbReference>
<dbReference type="EC" id="2.3.1.180" evidence="3 12"/>
<comment type="function">
    <text evidence="12">Catalyzes the condensation reaction of fatty acid synthesis by the addition to an acyl acceptor of two carbons from malonyl-ACP. Catalyzes the first condensation reaction which initiates fatty acid synthesis and may therefore play a role in governing the total rate of fatty acid production. Possesses both acetoacetyl-ACP synthase and acetyl transacylase activities. Its substrate specificity determines the biosynthesis of branched-chain and/or straight-chain of fatty acids.</text>
</comment>
<keyword evidence="4 12" id="KW-0444">Lipid biosynthesis</keyword>
<dbReference type="GO" id="GO:0004315">
    <property type="term" value="F:3-oxoacyl-[acyl-carrier-protein] synthase activity"/>
    <property type="evidence" value="ECO:0007669"/>
    <property type="project" value="InterPro"/>
</dbReference>
<dbReference type="InterPro" id="IPR004655">
    <property type="entry name" value="FabH"/>
</dbReference>
<dbReference type="CDD" id="cd00830">
    <property type="entry name" value="KAS_III"/>
    <property type="match status" value="1"/>
</dbReference>
<sequence length="322" mass="34640">MFSKISGTGSYLPAAIRTNADLEKMVDTSDEWITTRTGIKERRIARDDETVALMGYEAARRAIDMAGIDKQDIDLIVVATTSGEQAFPAAACEIQDMLEISGCPAFDIAAACSGFVYALSVADQYVKSGMASNVLVIGSDRLSHTCDPEDRSTIIIFGDGAGAVVLSATEEKQGVLSTHLHADGKYGKLLNLRTPTRIKKNSPTEDAYFLEMAGNDVFKVAVTQLANIVSETLDANQMAKSEIDWLVPHQANYRIIKATAKKLGMPMDQVVITLDRHGNTSAASVPTALDEAVRDGRIQRGQTLLLEAFGGGFAWGSALVKF</sequence>
<dbReference type="FunFam" id="3.40.47.10:FF:000004">
    <property type="entry name" value="3-oxoacyl-[acyl-carrier-protein] synthase 3"/>
    <property type="match status" value="1"/>
</dbReference>
<evidence type="ECO:0000256" key="8">
    <source>
        <dbReference type="ARBA" id="ARBA00023160"/>
    </source>
</evidence>
<evidence type="ECO:0000259" key="14">
    <source>
        <dbReference type="Pfam" id="PF08545"/>
    </source>
</evidence>
<name>A0A1C3EPK1_9GAMM</name>
<evidence type="ECO:0000256" key="3">
    <source>
        <dbReference type="ARBA" id="ARBA00012333"/>
    </source>
</evidence>
<evidence type="ECO:0000256" key="5">
    <source>
        <dbReference type="ARBA" id="ARBA00022679"/>
    </source>
</evidence>
<evidence type="ECO:0000256" key="11">
    <source>
        <dbReference type="ARBA" id="ARBA00051096"/>
    </source>
</evidence>
<dbReference type="GO" id="GO:0006633">
    <property type="term" value="P:fatty acid biosynthetic process"/>
    <property type="evidence" value="ECO:0007669"/>
    <property type="project" value="UniProtKB-UniRule"/>
</dbReference>
<dbReference type="InterPro" id="IPR013751">
    <property type="entry name" value="ACP_syn_III_N"/>
</dbReference>